<dbReference type="Pfam" id="PF02836">
    <property type="entry name" value="Glyco_hydro_2_C"/>
    <property type="match status" value="1"/>
</dbReference>
<feature type="chain" id="PRO_5001744652" evidence="4">
    <location>
        <begin position="24"/>
        <end position="906"/>
    </location>
</feature>
<comment type="caution">
    <text evidence="7">The sequence shown here is derived from an EMBL/GenBank/DDBJ whole genome shotgun (WGS) entry which is preliminary data.</text>
</comment>
<dbReference type="InterPro" id="IPR017853">
    <property type="entry name" value="GH"/>
</dbReference>
<dbReference type="SUPFAM" id="SSF49303">
    <property type="entry name" value="beta-Galactosidase/glucuronidase domain"/>
    <property type="match status" value="1"/>
</dbReference>
<dbReference type="AlphaFoldDB" id="A0A078S0C0"/>
<dbReference type="InterPro" id="IPR051913">
    <property type="entry name" value="GH2_Domain-Containing"/>
</dbReference>
<dbReference type="InterPro" id="IPR013783">
    <property type="entry name" value="Ig-like_fold"/>
</dbReference>
<evidence type="ECO:0000259" key="5">
    <source>
        <dbReference type="Pfam" id="PF00703"/>
    </source>
</evidence>
<feature type="domain" description="Glycoside hydrolase family 2 catalytic" evidence="6">
    <location>
        <begin position="312"/>
        <end position="492"/>
    </location>
</feature>
<dbReference type="Gene3D" id="3.20.20.80">
    <property type="entry name" value="Glycosidases"/>
    <property type="match status" value="1"/>
</dbReference>
<feature type="signal peptide" evidence="4">
    <location>
        <begin position="1"/>
        <end position="23"/>
    </location>
</feature>
<dbReference type="Gene3D" id="2.60.40.10">
    <property type="entry name" value="Immunoglobulins"/>
    <property type="match status" value="1"/>
</dbReference>
<dbReference type="Pfam" id="PF00703">
    <property type="entry name" value="Glyco_hydro_2"/>
    <property type="match status" value="1"/>
</dbReference>
<dbReference type="InterPro" id="IPR006103">
    <property type="entry name" value="Glyco_hydro_2_cat"/>
</dbReference>
<dbReference type="InterPro" id="IPR036156">
    <property type="entry name" value="Beta-gal/glucu_dom_sf"/>
</dbReference>
<gene>
    <name evidence="7" type="ORF">M094_1048</name>
</gene>
<keyword evidence="3" id="KW-0326">Glycosidase</keyword>
<evidence type="ECO:0000256" key="3">
    <source>
        <dbReference type="ARBA" id="ARBA00023295"/>
    </source>
</evidence>
<feature type="domain" description="Glycoside hydrolase family 2 immunoglobulin-like beta-sandwich" evidence="5">
    <location>
        <begin position="199"/>
        <end position="306"/>
    </location>
</feature>
<evidence type="ECO:0000256" key="2">
    <source>
        <dbReference type="ARBA" id="ARBA00022801"/>
    </source>
</evidence>
<keyword evidence="4" id="KW-0732">Signal</keyword>
<evidence type="ECO:0000313" key="8">
    <source>
        <dbReference type="Proteomes" id="UP000028013"/>
    </source>
</evidence>
<dbReference type="InterPro" id="IPR008979">
    <property type="entry name" value="Galactose-bd-like_sf"/>
</dbReference>
<dbReference type="InterPro" id="IPR006102">
    <property type="entry name" value="Ig-like_GH2"/>
</dbReference>
<dbReference type="PATRIC" id="fig|1339349.3.peg.2239"/>
<dbReference type="PANTHER" id="PTHR42732">
    <property type="entry name" value="BETA-GALACTOSIDASE"/>
    <property type="match status" value="1"/>
</dbReference>
<name>A0A078S0C0_BACUN</name>
<evidence type="ECO:0000313" key="7">
    <source>
        <dbReference type="EMBL" id="KDS50136.1"/>
    </source>
</evidence>
<keyword evidence="2 7" id="KW-0378">Hydrolase</keyword>
<accession>A0A078S0C0</accession>
<dbReference type="SUPFAM" id="SSF49785">
    <property type="entry name" value="Galactose-binding domain-like"/>
    <property type="match status" value="1"/>
</dbReference>
<protein>
    <submittedName>
        <fullName evidence="7">Glycosyl hydrolases family 2, sugar binding domain protein</fullName>
    </submittedName>
</protein>
<comment type="similarity">
    <text evidence="1">Belongs to the glycosyl hydrolase 2 family.</text>
</comment>
<proteinExistence type="inferred from homology"/>
<dbReference type="RefSeq" id="WP_035450100.1">
    <property type="nucleotide sequence ID" value="NZ_JNHN01000174.1"/>
</dbReference>
<evidence type="ECO:0000256" key="1">
    <source>
        <dbReference type="ARBA" id="ARBA00007401"/>
    </source>
</evidence>
<dbReference type="Proteomes" id="UP000028013">
    <property type="component" value="Unassembled WGS sequence"/>
</dbReference>
<dbReference type="SUPFAM" id="SSF51445">
    <property type="entry name" value="(Trans)glycosidases"/>
    <property type="match status" value="1"/>
</dbReference>
<dbReference type="GO" id="GO:0005975">
    <property type="term" value="P:carbohydrate metabolic process"/>
    <property type="evidence" value="ECO:0007669"/>
    <property type="project" value="InterPro"/>
</dbReference>
<dbReference type="GO" id="GO:0004553">
    <property type="term" value="F:hydrolase activity, hydrolyzing O-glycosyl compounds"/>
    <property type="evidence" value="ECO:0007669"/>
    <property type="project" value="InterPro"/>
</dbReference>
<evidence type="ECO:0000259" key="6">
    <source>
        <dbReference type="Pfam" id="PF02836"/>
    </source>
</evidence>
<dbReference type="EMBL" id="JNHN01000174">
    <property type="protein sequence ID" value="KDS50136.1"/>
    <property type="molecule type" value="Genomic_DNA"/>
</dbReference>
<dbReference type="PANTHER" id="PTHR42732:SF1">
    <property type="entry name" value="BETA-MANNOSIDASE"/>
    <property type="match status" value="1"/>
</dbReference>
<organism evidence="7 8">
    <name type="scientific">Bacteroides uniformis str. 3978 T3 ii</name>
    <dbReference type="NCBI Taxonomy" id="1339349"/>
    <lineage>
        <taxon>Bacteria</taxon>
        <taxon>Pseudomonadati</taxon>
        <taxon>Bacteroidota</taxon>
        <taxon>Bacteroidia</taxon>
        <taxon>Bacteroidales</taxon>
        <taxon>Bacteroidaceae</taxon>
        <taxon>Bacteroides</taxon>
    </lineage>
</organism>
<evidence type="ECO:0000256" key="4">
    <source>
        <dbReference type="SAM" id="SignalP"/>
    </source>
</evidence>
<sequence length="906" mass="105124">MKHKIKHYMAALLLTSMVWSGHAQEKNEMDLSGEWAFQTDVMDFRRGSLDVRYCHRLQESIVLPGITDDYKIGYKSPYRHLDRLTRVYEYMGPAWYQREIEIPAAWKGKRIFLYFERTHWLSSVYVGKEEVSKIDYISIPHNHELTQWLHPGKKELITFCIDNRYQYDTHKWDHAHSEFTQINWNGVLGEIKLVAVDPVYVDDMQVYPDIKNKSIKVKMTVRNCTEHTASGKISFHVTGKDYRLQKEVPVTVTDSITYIEEEMFLGKDIHLWNEFHPNLYTLDCKLTSSVEGQSYAHEKSTTFGMREVEAGEDHIILNGEPIHLRGTVENAVFPKTGYAPVDDASWERVLRILKEYGMNHMRFHSWCPPAAAFRMADKLGVYLEVEMPMWGKDAQPDEKRWNFFRRELRGILKEYGNHPSFILYCNGNEITGDFSFIEELTATARQLDNRRLYSGSTARTRVKSDQFYITHQTTKGHMAIYEGRPYTNWDKNKELGIGLPIISHESGQRCIYPNFEEIKNFTGPVQARNFEIFRELLDKNHMLDQAHDFFRASGALTAIEYKDVIEAQLRTYLKGGFQLLSLNDFTGQGYAPVGILDPFWNTKGLITPEKWREFCAPTVALLRFDKRALYNDEVFEGKAEIYNYGPALLKNAKINWSITDSNGKTLKSGKLKTQTVGKNGVFPLGSFSYALNNITEPQKLTVHLSVAHVKNSWDIWVYPRHSNLMQSTSEVLYTTVFDEKAKQHLADGKKVVLCPKPSKVKGRKSVFHNHFWNPIMFKWPPMTIGCLIHDDQPVFEHFITSYHTDWQWWDILENAKVIEMKDAPAALRPFIQVIDHYDNNEKLGIGFEAKVKKGSLLVLAVDTQKNINERPATQQLLESIDRYVKSDKFAPQITVDESYIESFLKK</sequence>
<dbReference type="Gene3D" id="2.60.120.260">
    <property type="entry name" value="Galactose-binding domain-like"/>
    <property type="match status" value="1"/>
</dbReference>
<reference evidence="7 8" key="1">
    <citation type="submission" date="2014-04" db="EMBL/GenBank/DDBJ databases">
        <authorList>
            <person name="Sears C."/>
            <person name="Carroll K."/>
            <person name="Sack B.R."/>
            <person name="Qadri F."/>
            <person name="Myers L.L."/>
            <person name="Chung G.-T."/>
            <person name="Escheverria P."/>
            <person name="Fraser C.M."/>
            <person name="Sadzewicz L."/>
            <person name="Shefchek K.A."/>
            <person name="Tallon L."/>
            <person name="Das S.P."/>
            <person name="Daugherty S."/>
            <person name="Mongodin E.F."/>
        </authorList>
    </citation>
    <scope>NUCLEOTIDE SEQUENCE [LARGE SCALE GENOMIC DNA]</scope>
    <source>
        <strain evidence="7 8">3978 T3 ii</strain>
    </source>
</reference>